<keyword evidence="4" id="KW-1185">Reference proteome</keyword>
<reference evidence="3 4" key="1">
    <citation type="journal article" date="2015" name="Genome Announc.">
        <title>Expanding the biotechnology potential of lactobacilli through comparative genomics of 213 strains and associated genera.</title>
        <authorList>
            <person name="Sun Z."/>
            <person name="Harris H.M."/>
            <person name="McCann A."/>
            <person name="Guo C."/>
            <person name="Argimon S."/>
            <person name="Zhang W."/>
            <person name="Yang X."/>
            <person name="Jeffery I.B."/>
            <person name="Cooney J.C."/>
            <person name="Kagawa T.F."/>
            <person name="Liu W."/>
            <person name="Song Y."/>
            <person name="Salvetti E."/>
            <person name="Wrobel A."/>
            <person name="Rasinkangas P."/>
            <person name="Parkhill J."/>
            <person name="Rea M.C."/>
            <person name="O'Sullivan O."/>
            <person name="Ritari J."/>
            <person name="Douillard F.P."/>
            <person name="Paul Ross R."/>
            <person name="Yang R."/>
            <person name="Briner A.E."/>
            <person name="Felis G.E."/>
            <person name="de Vos W.M."/>
            <person name="Barrangou R."/>
            <person name="Klaenhammer T.R."/>
            <person name="Caufield P.W."/>
            <person name="Cui Y."/>
            <person name="Zhang H."/>
            <person name="O'Toole P.W."/>
        </authorList>
    </citation>
    <scope>NUCLEOTIDE SEQUENCE [LARGE SCALE GENOMIC DNA]</scope>
    <source>
        <strain evidence="3 4">ATCC 53295</strain>
    </source>
</reference>
<dbReference type="EMBL" id="AZCZ01000034">
    <property type="protein sequence ID" value="KRK35630.1"/>
    <property type="molecule type" value="Genomic_DNA"/>
</dbReference>
<dbReference type="AlphaFoldDB" id="A0A0R1GNL3"/>
<evidence type="ECO:0000313" key="3">
    <source>
        <dbReference type="EMBL" id="KRK35630.1"/>
    </source>
</evidence>
<evidence type="ECO:0000313" key="4">
    <source>
        <dbReference type="Proteomes" id="UP000051176"/>
    </source>
</evidence>
<dbReference type="InterPro" id="IPR047057">
    <property type="entry name" value="MerR_fam"/>
</dbReference>
<evidence type="ECO:0000259" key="2">
    <source>
        <dbReference type="PROSITE" id="PS50937"/>
    </source>
</evidence>
<dbReference type="SUPFAM" id="SSF46955">
    <property type="entry name" value="Putative DNA-binding domain"/>
    <property type="match status" value="1"/>
</dbReference>
<dbReference type="PROSITE" id="PS50937">
    <property type="entry name" value="HTH_MERR_2"/>
    <property type="match status" value="1"/>
</dbReference>
<dbReference type="PANTHER" id="PTHR30204:SF98">
    <property type="entry name" value="HTH-TYPE TRANSCRIPTIONAL REGULATOR ADHR"/>
    <property type="match status" value="1"/>
</dbReference>
<organism evidence="3 4">
    <name type="scientific">Levilactobacillus parabrevis ATCC 53295</name>
    <dbReference type="NCBI Taxonomy" id="1267003"/>
    <lineage>
        <taxon>Bacteria</taxon>
        <taxon>Bacillati</taxon>
        <taxon>Bacillota</taxon>
        <taxon>Bacilli</taxon>
        <taxon>Lactobacillales</taxon>
        <taxon>Lactobacillaceae</taxon>
        <taxon>Levilactobacillus</taxon>
    </lineage>
</organism>
<name>A0A0R1GNL3_9LACO</name>
<dbReference type="STRING" id="357278.IV61_GL000644"/>
<dbReference type="PRINTS" id="PR00040">
    <property type="entry name" value="HTHMERR"/>
</dbReference>
<dbReference type="InterPro" id="IPR000551">
    <property type="entry name" value="MerR-type_HTH_dom"/>
</dbReference>
<dbReference type="Gene3D" id="1.10.1660.10">
    <property type="match status" value="1"/>
</dbReference>
<evidence type="ECO:0000256" key="1">
    <source>
        <dbReference type="ARBA" id="ARBA00023125"/>
    </source>
</evidence>
<dbReference type="Pfam" id="PF13411">
    <property type="entry name" value="MerR_1"/>
    <property type="match status" value="1"/>
</dbReference>
<accession>A0A0R1GNL3</accession>
<dbReference type="eggNOG" id="COG0789">
    <property type="taxonomic scope" value="Bacteria"/>
</dbReference>
<sequence>MMNLLYQPNVTGGQAKLDKNQLMRIGAFAKAANVTIRTVRYYLECGLLPPEKRNENNQRIFNDEDLHWITNLHYLREAGMSIVELQHYTTLVREGDSSLPQRIELMREQRKRVIASIADKQEQLKVIDHKLERYLAGDSAVM</sequence>
<dbReference type="PATRIC" id="fig|1267003.4.peg.1462"/>
<dbReference type="SMART" id="SM00422">
    <property type="entry name" value="HTH_MERR"/>
    <property type="match status" value="1"/>
</dbReference>
<feature type="domain" description="HTH merR-type" evidence="2">
    <location>
        <begin position="22"/>
        <end position="91"/>
    </location>
</feature>
<keyword evidence="1" id="KW-0238">DNA-binding</keyword>
<gene>
    <name evidence="3" type="ORF">FD07_GL001382</name>
</gene>
<comment type="caution">
    <text evidence="3">The sequence shown here is derived from an EMBL/GenBank/DDBJ whole genome shotgun (WGS) entry which is preliminary data.</text>
</comment>
<dbReference type="CDD" id="cd01109">
    <property type="entry name" value="HTH_YyaN"/>
    <property type="match status" value="1"/>
</dbReference>
<dbReference type="InterPro" id="IPR009061">
    <property type="entry name" value="DNA-bd_dom_put_sf"/>
</dbReference>
<dbReference type="GO" id="GO:0003700">
    <property type="term" value="F:DNA-binding transcription factor activity"/>
    <property type="evidence" value="ECO:0007669"/>
    <property type="project" value="InterPro"/>
</dbReference>
<dbReference type="PANTHER" id="PTHR30204">
    <property type="entry name" value="REDOX-CYCLING DRUG-SENSING TRANSCRIPTIONAL ACTIVATOR SOXR"/>
    <property type="match status" value="1"/>
</dbReference>
<proteinExistence type="predicted"/>
<protein>
    <recommendedName>
        <fullName evidence="2">HTH merR-type domain-containing protein</fullName>
    </recommendedName>
</protein>
<dbReference type="OrthoDB" id="9811174at2"/>
<dbReference type="GO" id="GO:0003677">
    <property type="term" value="F:DNA binding"/>
    <property type="evidence" value="ECO:0007669"/>
    <property type="project" value="UniProtKB-KW"/>
</dbReference>
<dbReference type="Proteomes" id="UP000051176">
    <property type="component" value="Unassembled WGS sequence"/>
</dbReference>